<dbReference type="GO" id="GO:0006260">
    <property type="term" value="P:DNA replication"/>
    <property type="evidence" value="ECO:0007669"/>
    <property type="project" value="InterPro"/>
</dbReference>
<dbReference type="AlphaFoldDB" id="A0A5C3EJ57"/>
<evidence type="ECO:0000256" key="8">
    <source>
        <dbReference type="SAM" id="MobiDB-lite"/>
    </source>
</evidence>
<organism evidence="9 10">
    <name type="scientific">Ustilago trichophora</name>
    <dbReference type="NCBI Taxonomy" id="86804"/>
    <lineage>
        <taxon>Eukaryota</taxon>
        <taxon>Fungi</taxon>
        <taxon>Dikarya</taxon>
        <taxon>Basidiomycota</taxon>
        <taxon>Ustilaginomycotina</taxon>
        <taxon>Ustilaginomycetes</taxon>
        <taxon>Ustilaginales</taxon>
        <taxon>Ustilaginaceae</taxon>
        <taxon>Ustilago</taxon>
    </lineage>
</organism>
<reference evidence="9 10" key="1">
    <citation type="submission" date="2018-03" db="EMBL/GenBank/DDBJ databases">
        <authorList>
            <person name="Guldener U."/>
        </authorList>
    </citation>
    <scope>NUCLEOTIDE SEQUENCE [LARGE SCALE GENOMIC DNA]</scope>
    <source>
        <strain evidence="9 10">NBRC100155</strain>
    </source>
</reference>
<evidence type="ECO:0000313" key="10">
    <source>
        <dbReference type="Proteomes" id="UP000324022"/>
    </source>
</evidence>
<name>A0A5C3EJ57_9BASI</name>
<keyword evidence="6" id="KW-0539">Nucleus</keyword>
<dbReference type="EMBL" id="OOIN01000031">
    <property type="protein sequence ID" value="SPO30095.1"/>
    <property type="molecule type" value="Genomic_DNA"/>
</dbReference>
<dbReference type="Pfam" id="PF09494">
    <property type="entry name" value="Slx4"/>
    <property type="match status" value="1"/>
</dbReference>
<dbReference type="GO" id="GO:0000712">
    <property type="term" value="P:resolution of meiotic recombination intermediates"/>
    <property type="evidence" value="ECO:0007669"/>
    <property type="project" value="TreeGrafter"/>
</dbReference>
<evidence type="ECO:0000256" key="2">
    <source>
        <dbReference type="ARBA" id="ARBA00006661"/>
    </source>
</evidence>
<evidence type="ECO:0000313" key="9">
    <source>
        <dbReference type="EMBL" id="SPO30095.1"/>
    </source>
</evidence>
<dbReference type="GO" id="GO:0033557">
    <property type="term" value="C:Slx1-Slx4 complex"/>
    <property type="evidence" value="ECO:0007669"/>
    <property type="project" value="InterPro"/>
</dbReference>
<gene>
    <name evidence="9" type="ORF">UTRI_05934</name>
</gene>
<feature type="region of interest" description="Disordered" evidence="8">
    <location>
        <begin position="1"/>
        <end position="38"/>
    </location>
</feature>
<keyword evidence="3" id="KW-0227">DNA damage</keyword>
<keyword evidence="5" id="KW-0234">DNA repair</keyword>
<feature type="region of interest" description="Disordered" evidence="8">
    <location>
        <begin position="197"/>
        <end position="245"/>
    </location>
</feature>
<evidence type="ECO:0000256" key="3">
    <source>
        <dbReference type="ARBA" id="ARBA00022763"/>
    </source>
</evidence>
<evidence type="ECO:0000256" key="5">
    <source>
        <dbReference type="ARBA" id="ARBA00023204"/>
    </source>
</evidence>
<sequence length="340" mass="36454">MSRRSTRLGAAHDASPLLIASRSYTSDTDPGPSSLPAHKLVGIDGGPPKFEEWPLAELQAQVKRYGFKTSRKRSTLVDQLRAVYDVMGRARTRNAAETSHVTEPEPEAESSTGKRQSRKLILPNEMLAESDDEGAAEVNGKAKAMGKAKGKGRKSDPFLFDTSSESSSESVILAENADSANSEEAGDYTLQLELEAHSATDGAPSSSSEDVPLSTTASPRKKTRRKSGSLSPSSSSSSAEVPLSTLTSAAVEETEDGGGEAVDPSPALAETMTTAIRSNEGLWARILRYEPISFDEFVSLATQSGISMDSGKSKEELRTWLDRQCICFYSAELTGSRSRH</sequence>
<dbReference type="GO" id="GO:0006281">
    <property type="term" value="P:DNA repair"/>
    <property type="evidence" value="ECO:0007669"/>
    <property type="project" value="UniProtKB-KW"/>
</dbReference>
<evidence type="ECO:0000256" key="7">
    <source>
        <dbReference type="ARBA" id="ARBA00029496"/>
    </source>
</evidence>
<feature type="compositionally biased region" description="Low complexity" evidence="8">
    <location>
        <begin position="228"/>
        <end position="238"/>
    </location>
</feature>
<keyword evidence="4" id="KW-0233">DNA recombination</keyword>
<comment type="similarity">
    <text evidence="2">Belongs to the SLX4 family.</text>
</comment>
<comment type="subcellular location">
    <subcellularLocation>
        <location evidence="1">Nucleus</location>
    </subcellularLocation>
</comment>
<feature type="compositionally biased region" description="Low complexity" evidence="8">
    <location>
        <begin position="163"/>
        <end position="183"/>
    </location>
</feature>
<keyword evidence="10" id="KW-1185">Reference proteome</keyword>
<dbReference type="Proteomes" id="UP000324022">
    <property type="component" value="Unassembled WGS sequence"/>
</dbReference>
<evidence type="ECO:0000256" key="6">
    <source>
        <dbReference type="ARBA" id="ARBA00023242"/>
    </source>
</evidence>
<evidence type="ECO:0000256" key="4">
    <source>
        <dbReference type="ARBA" id="ARBA00023172"/>
    </source>
</evidence>
<feature type="region of interest" description="Disordered" evidence="8">
    <location>
        <begin position="93"/>
        <end position="183"/>
    </location>
</feature>
<dbReference type="OrthoDB" id="5576441at2759"/>
<evidence type="ECO:0000256" key="1">
    <source>
        <dbReference type="ARBA" id="ARBA00004123"/>
    </source>
</evidence>
<protein>
    <recommendedName>
        <fullName evidence="7">Structure-specific endonuclease subunit SLX4</fullName>
    </recommendedName>
</protein>
<dbReference type="PANTHER" id="PTHR21541">
    <property type="entry name" value="BTB POZ DOMAIN CONTAINING 12"/>
    <property type="match status" value="1"/>
</dbReference>
<feature type="compositionally biased region" description="Polar residues" evidence="8">
    <location>
        <begin position="203"/>
        <end position="218"/>
    </location>
</feature>
<accession>A0A5C3EJ57</accession>
<dbReference type="InterPro" id="IPR018574">
    <property type="entry name" value="Structure-sp_endonuc_su_Slx4"/>
</dbReference>
<proteinExistence type="inferred from homology"/>
<dbReference type="PANTHER" id="PTHR21541:SF3">
    <property type="entry name" value="STRUCTURE-SPECIFIC ENDONUCLEASE SUBUNIT SLX4"/>
    <property type="match status" value="1"/>
</dbReference>